<evidence type="ECO:0000313" key="2">
    <source>
        <dbReference type="EMBL" id="OEO28972.1"/>
    </source>
</evidence>
<organism evidence="2 3">
    <name type="scientific">Devosia insulae DS-56</name>
    <dbReference type="NCBI Taxonomy" id="1116389"/>
    <lineage>
        <taxon>Bacteria</taxon>
        <taxon>Pseudomonadati</taxon>
        <taxon>Pseudomonadota</taxon>
        <taxon>Alphaproteobacteria</taxon>
        <taxon>Hyphomicrobiales</taxon>
        <taxon>Devosiaceae</taxon>
        <taxon>Devosia</taxon>
    </lineage>
</organism>
<protein>
    <recommendedName>
        <fullName evidence="4">Protein ImuA</fullName>
    </recommendedName>
</protein>
<evidence type="ECO:0000313" key="3">
    <source>
        <dbReference type="Proteomes" id="UP000095463"/>
    </source>
</evidence>
<comment type="caution">
    <text evidence="2">The sequence shown here is derived from an EMBL/GenBank/DDBJ whole genome shotgun (WGS) entry which is preliminary data.</text>
</comment>
<dbReference type="Proteomes" id="UP000095463">
    <property type="component" value="Unassembled WGS sequence"/>
</dbReference>
<sequence length="285" mass="30685">MPGLARHDLDALRLKIAALEKRPLLAEGAAMLAERLGRAANDRGENADPLELLAAPNGLLHEVFADEQRQSGAALGFTFGLARQLLTSQRQAVLYLQLMGEGQELGLPYGAGLTQFGIDPARLVIGRIDSMTELLWAMEEAIACRAVAGVIADLASHPKALDFTVSRRLSLRAAAAGTSAFLVRYGRGREASAAKLRWRISPAMSGELPFDPRAPGIPRFQIEIEKGRLGDKTQRAEGKTMLVDWTENGFVSVEPKRRTGTAVHRTAPSSRPVAAPLGHRLSQAG</sequence>
<dbReference type="AlphaFoldDB" id="A0A1E5XK61"/>
<dbReference type="RefSeq" id="WP_069911748.1">
    <property type="nucleotide sequence ID" value="NZ_LAJE02000343.1"/>
</dbReference>
<dbReference type="EMBL" id="LAJE02000343">
    <property type="protein sequence ID" value="OEO28972.1"/>
    <property type="molecule type" value="Genomic_DNA"/>
</dbReference>
<keyword evidence="3" id="KW-1185">Reference proteome</keyword>
<dbReference type="SUPFAM" id="SSF52540">
    <property type="entry name" value="P-loop containing nucleoside triphosphate hydrolases"/>
    <property type="match status" value="1"/>
</dbReference>
<reference evidence="2 3" key="1">
    <citation type="journal article" date="2015" name="Genome Announc.">
        <title>Genome Assemblies of Three Soil-Associated Devosia species: D. insulae, D. limi, and D. soli.</title>
        <authorList>
            <person name="Hassan Y.I."/>
            <person name="Lepp D."/>
            <person name="Zhou T."/>
        </authorList>
    </citation>
    <scope>NUCLEOTIDE SEQUENCE [LARGE SCALE GENOMIC DNA]</scope>
    <source>
        <strain evidence="2 3">DS-56</strain>
    </source>
</reference>
<dbReference type="InterPro" id="IPR027417">
    <property type="entry name" value="P-loop_NTPase"/>
</dbReference>
<evidence type="ECO:0000256" key="1">
    <source>
        <dbReference type="SAM" id="MobiDB-lite"/>
    </source>
</evidence>
<accession>A0A1E5XK61</accession>
<evidence type="ECO:0008006" key="4">
    <source>
        <dbReference type="Google" id="ProtNLM"/>
    </source>
</evidence>
<name>A0A1E5XK61_9HYPH</name>
<proteinExistence type="predicted"/>
<dbReference type="Gene3D" id="3.40.50.300">
    <property type="entry name" value="P-loop containing nucleotide triphosphate hydrolases"/>
    <property type="match status" value="1"/>
</dbReference>
<dbReference type="OrthoDB" id="7202530at2"/>
<gene>
    <name evidence="2" type="ORF">VW23_027660</name>
</gene>
<feature type="region of interest" description="Disordered" evidence="1">
    <location>
        <begin position="256"/>
        <end position="285"/>
    </location>
</feature>